<evidence type="ECO:0000313" key="1">
    <source>
        <dbReference type="EMBL" id="RAK28475.1"/>
    </source>
</evidence>
<keyword evidence="2" id="KW-1185">Reference proteome</keyword>
<sequence length="101" mass="12206">MMQLKWKRTVIGGQTAPYDFLAYTDWGTFCRVIKRPFGPSEGRWHWALTCNQSPFHQVPYGDCDSRDEVIDLVKRMFEELRITNKLEFHRPYVWNDSKIWY</sequence>
<proteinExistence type="predicted"/>
<reference evidence="1 2" key="1">
    <citation type="submission" date="2018-06" db="EMBL/GenBank/DDBJ databases">
        <title>Genomic Encyclopedia of Type Strains, Phase IV (KMG-IV): sequencing the most valuable type-strain genomes for metagenomic binning, comparative biology and taxonomic classification.</title>
        <authorList>
            <person name="Goeker M."/>
        </authorList>
    </citation>
    <scope>NUCLEOTIDE SEQUENCE [LARGE SCALE GENOMIC DNA]</scope>
    <source>
        <strain evidence="1 2">DSM 26720</strain>
    </source>
</reference>
<protein>
    <submittedName>
        <fullName evidence="1">Uncharacterized protein</fullName>
    </submittedName>
</protein>
<accession>A0A364JV60</accession>
<gene>
    <name evidence="1" type="ORF">C7374_1066</name>
</gene>
<comment type="caution">
    <text evidence="1">The sequence shown here is derived from an EMBL/GenBank/DDBJ whole genome shotgun (WGS) entry which is preliminary data.</text>
</comment>
<evidence type="ECO:0000313" key="2">
    <source>
        <dbReference type="Proteomes" id="UP000249453"/>
    </source>
</evidence>
<dbReference type="EMBL" id="QLMK01000006">
    <property type="protein sequence ID" value="RAK28475.1"/>
    <property type="molecule type" value="Genomic_DNA"/>
</dbReference>
<organism evidence="1 2">
    <name type="scientific">Falsochrobactrum ovis</name>
    <dbReference type="NCBI Taxonomy" id="1293442"/>
    <lineage>
        <taxon>Bacteria</taxon>
        <taxon>Pseudomonadati</taxon>
        <taxon>Pseudomonadota</taxon>
        <taxon>Alphaproteobacteria</taxon>
        <taxon>Hyphomicrobiales</taxon>
        <taxon>Brucellaceae</taxon>
        <taxon>Falsochrobactrum</taxon>
    </lineage>
</organism>
<dbReference type="Proteomes" id="UP000249453">
    <property type="component" value="Unassembled WGS sequence"/>
</dbReference>
<dbReference type="AlphaFoldDB" id="A0A364JV60"/>
<name>A0A364JV60_9HYPH</name>